<sequence>WFDMVGGLTVNPKGAKTVHVRTTGNDKNRFTIVLTCFADSRKLPPVIIFKGKTWPSTTSPPSAGVVVWFQEKGWMDELGMTHITDRAKGELRSGNTNLAVILGMANGGNGITKKRNLKRADLNMMCHWVLNTWKDVSEDIIGRAFKSM</sequence>
<proteinExistence type="predicted"/>
<reference evidence="1" key="1">
    <citation type="submission" date="2021-06" db="EMBL/GenBank/DDBJ databases">
        <authorList>
            <person name="Kallberg Y."/>
            <person name="Tangrot J."/>
            <person name="Rosling A."/>
        </authorList>
    </citation>
    <scope>NUCLEOTIDE SEQUENCE</scope>
    <source>
        <strain evidence="1">AU212A</strain>
    </source>
</reference>
<dbReference type="EMBL" id="CAJVPM010034851">
    <property type="protein sequence ID" value="CAG8688332.1"/>
    <property type="molecule type" value="Genomic_DNA"/>
</dbReference>
<evidence type="ECO:0000313" key="1">
    <source>
        <dbReference type="EMBL" id="CAG8688332.1"/>
    </source>
</evidence>
<keyword evidence="2" id="KW-1185">Reference proteome</keyword>
<comment type="caution">
    <text evidence="1">The sequence shown here is derived from an EMBL/GenBank/DDBJ whole genome shotgun (WGS) entry which is preliminary data.</text>
</comment>
<organism evidence="1 2">
    <name type="scientific">Scutellospora calospora</name>
    <dbReference type="NCBI Taxonomy" id="85575"/>
    <lineage>
        <taxon>Eukaryota</taxon>
        <taxon>Fungi</taxon>
        <taxon>Fungi incertae sedis</taxon>
        <taxon>Mucoromycota</taxon>
        <taxon>Glomeromycotina</taxon>
        <taxon>Glomeromycetes</taxon>
        <taxon>Diversisporales</taxon>
        <taxon>Gigasporaceae</taxon>
        <taxon>Scutellospora</taxon>
    </lineage>
</organism>
<gene>
    <name evidence="1" type="ORF">SCALOS_LOCUS10028</name>
</gene>
<feature type="non-terminal residue" evidence="1">
    <location>
        <position position="1"/>
    </location>
</feature>
<evidence type="ECO:0000313" key="2">
    <source>
        <dbReference type="Proteomes" id="UP000789860"/>
    </source>
</evidence>
<accession>A0ACA9P228</accession>
<feature type="non-terminal residue" evidence="1">
    <location>
        <position position="148"/>
    </location>
</feature>
<protein>
    <submittedName>
        <fullName evidence="1">3017_t:CDS:1</fullName>
    </submittedName>
</protein>
<name>A0ACA9P228_9GLOM</name>
<dbReference type="Proteomes" id="UP000789860">
    <property type="component" value="Unassembled WGS sequence"/>
</dbReference>